<dbReference type="SMART" id="SM00100">
    <property type="entry name" value="cNMP"/>
    <property type="match status" value="1"/>
</dbReference>
<sequence>MALTEKIPKRLDRALASGLDWKSLTRAAPLLASLPEPARRLTRLLEISRHTSIFSQGDRPHAMYFVLSGEVRLIRRSRSGGEIILQRARHGFLAEASLDQPAYHCDAVAAQPSSLLAIPRKAFSKALVVPEFRNGWIAHLARELRKVRANAERLSLRTARERVLHFIETEGDSGVVNLSQSKKDWAAELGLTHEALYRALAQMAKGGELIVERSRLTLR</sequence>
<dbReference type="PROSITE" id="PS50042">
    <property type="entry name" value="CNMP_BINDING_3"/>
    <property type="match status" value="1"/>
</dbReference>
<protein>
    <submittedName>
        <fullName evidence="3">Crp/Fnr family transcriptional regulator</fullName>
    </submittedName>
</protein>
<dbReference type="GO" id="GO:0003700">
    <property type="term" value="F:DNA-binding transcription factor activity"/>
    <property type="evidence" value="ECO:0007669"/>
    <property type="project" value="TreeGrafter"/>
</dbReference>
<gene>
    <name evidence="2" type="ORF">GCM10010987_48100</name>
    <name evidence="3" type="ORF">XH86_02510</name>
</gene>
<dbReference type="Proteomes" id="UP000625079">
    <property type="component" value="Unassembled WGS sequence"/>
</dbReference>
<dbReference type="EMBL" id="CP030057">
    <property type="protein sequence ID" value="QOZ57741.1"/>
    <property type="molecule type" value="Genomic_DNA"/>
</dbReference>
<dbReference type="AlphaFoldDB" id="A0A410UZ42"/>
<evidence type="ECO:0000313" key="4">
    <source>
        <dbReference type="Proteomes" id="UP000593880"/>
    </source>
</evidence>
<proteinExistence type="predicted"/>
<dbReference type="EMBL" id="BMHC01000011">
    <property type="protein sequence ID" value="GGI28178.1"/>
    <property type="molecule type" value="Genomic_DNA"/>
</dbReference>
<dbReference type="OrthoDB" id="571714at2"/>
<reference evidence="2" key="1">
    <citation type="journal article" date="2014" name="Int. J. Syst. Evol. Microbiol.">
        <title>Complete genome sequence of Corynebacterium casei LMG S-19264T (=DSM 44701T), isolated from a smear-ripened cheese.</title>
        <authorList>
            <consortium name="US DOE Joint Genome Institute (JGI-PGF)"/>
            <person name="Walter F."/>
            <person name="Albersmeier A."/>
            <person name="Kalinowski J."/>
            <person name="Ruckert C."/>
        </authorList>
    </citation>
    <scope>NUCLEOTIDE SEQUENCE</scope>
    <source>
        <strain evidence="2">CGMCC 1.15034</strain>
    </source>
</reference>
<dbReference type="RefSeq" id="WP_128963487.1">
    <property type="nucleotide sequence ID" value="NZ_BMHC01000011.1"/>
</dbReference>
<dbReference type="Gene3D" id="2.60.120.10">
    <property type="entry name" value="Jelly Rolls"/>
    <property type="match status" value="1"/>
</dbReference>
<evidence type="ECO:0000313" key="3">
    <source>
        <dbReference type="EMBL" id="QOZ57741.1"/>
    </source>
</evidence>
<reference evidence="2" key="3">
    <citation type="submission" date="2022-12" db="EMBL/GenBank/DDBJ databases">
        <authorList>
            <person name="Sun Q."/>
            <person name="Zhou Y."/>
        </authorList>
    </citation>
    <scope>NUCLEOTIDE SEQUENCE</scope>
    <source>
        <strain evidence="2">CGMCC 1.15034</strain>
    </source>
</reference>
<evidence type="ECO:0000259" key="1">
    <source>
        <dbReference type="PROSITE" id="PS50042"/>
    </source>
</evidence>
<reference evidence="3 4" key="2">
    <citation type="submission" date="2018-06" db="EMBL/GenBank/DDBJ databases">
        <title>Comparative genomics of rhizobia nodulating Arachis hypogaea in China.</title>
        <authorList>
            <person name="Li Y."/>
        </authorList>
    </citation>
    <scope>NUCLEOTIDE SEQUENCE [LARGE SCALE GENOMIC DNA]</scope>
    <source>
        <strain evidence="3 4">CCBAU 51658</strain>
    </source>
</reference>
<dbReference type="InterPro" id="IPR050397">
    <property type="entry name" value="Env_Response_Regulators"/>
</dbReference>
<dbReference type="InterPro" id="IPR018490">
    <property type="entry name" value="cNMP-bd_dom_sf"/>
</dbReference>
<name>A0A410UZ42_9BRAD</name>
<dbReference type="InterPro" id="IPR014710">
    <property type="entry name" value="RmlC-like_jellyroll"/>
</dbReference>
<dbReference type="SUPFAM" id="SSF51206">
    <property type="entry name" value="cAMP-binding domain-like"/>
    <property type="match status" value="1"/>
</dbReference>
<accession>A0A410UZ42</accession>
<evidence type="ECO:0000313" key="5">
    <source>
        <dbReference type="Proteomes" id="UP000625079"/>
    </source>
</evidence>
<organism evidence="2 5">
    <name type="scientific">Bradyrhizobium guangdongense</name>
    <dbReference type="NCBI Taxonomy" id="1325090"/>
    <lineage>
        <taxon>Bacteria</taxon>
        <taxon>Pseudomonadati</taxon>
        <taxon>Pseudomonadota</taxon>
        <taxon>Alphaproteobacteria</taxon>
        <taxon>Hyphomicrobiales</taxon>
        <taxon>Nitrobacteraceae</taxon>
        <taxon>Bradyrhizobium</taxon>
    </lineage>
</organism>
<keyword evidence="4" id="KW-1185">Reference proteome</keyword>
<dbReference type="GO" id="GO:0005829">
    <property type="term" value="C:cytosol"/>
    <property type="evidence" value="ECO:0007669"/>
    <property type="project" value="TreeGrafter"/>
</dbReference>
<dbReference type="Pfam" id="PF00027">
    <property type="entry name" value="cNMP_binding"/>
    <property type="match status" value="1"/>
</dbReference>
<dbReference type="InterPro" id="IPR000595">
    <property type="entry name" value="cNMP-bd_dom"/>
</dbReference>
<dbReference type="PANTHER" id="PTHR24567">
    <property type="entry name" value="CRP FAMILY TRANSCRIPTIONAL REGULATORY PROTEIN"/>
    <property type="match status" value="1"/>
</dbReference>
<evidence type="ECO:0000313" key="2">
    <source>
        <dbReference type="EMBL" id="GGI28178.1"/>
    </source>
</evidence>
<feature type="domain" description="Cyclic nucleotide-binding" evidence="1">
    <location>
        <begin position="53"/>
        <end position="127"/>
    </location>
</feature>
<dbReference type="PANTHER" id="PTHR24567:SF74">
    <property type="entry name" value="HTH-TYPE TRANSCRIPTIONAL REGULATOR ARCR"/>
    <property type="match status" value="1"/>
</dbReference>
<dbReference type="CDD" id="cd00038">
    <property type="entry name" value="CAP_ED"/>
    <property type="match status" value="1"/>
</dbReference>
<dbReference type="Proteomes" id="UP000593880">
    <property type="component" value="Chromosome"/>
</dbReference>